<dbReference type="Pfam" id="PF12957">
    <property type="entry name" value="DUF3846"/>
    <property type="match status" value="1"/>
</dbReference>
<accession>A0A252F7B0</accession>
<evidence type="ECO:0000259" key="1">
    <source>
        <dbReference type="Pfam" id="PF12957"/>
    </source>
</evidence>
<feature type="domain" description="DUF3846" evidence="1">
    <location>
        <begin position="9"/>
        <end position="103"/>
    </location>
</feature>
<dbReference type="InterPro" id="IPR024559">
    <property type="entry name" value="DUF3846"/>
</dbReference>
<organism evidence="2 3">
    <name type="scientific">Butyricicoccus porcorum</name>
    <dbReference type="NCBI Taxonomy" id="1945634"/>
    <lineage>
        <taxon>Bacteria</taxon>
        <taxon>Bacillati</taxon>
        <taxon>Bacillota</taxon>
        <taxon>Clostridia</taxon>
        <taxon>Eubacteriales</taxon>
        <taxon>Butyricicoccaceae</taxon>
        <taxon>Butyricicoccus</taxon>
    </lineage>
</organism>
<dbReference type="EMBL" id="NHOC01000002">
    <property type="protein sequence ID" value="OUM21612.1"/>
    <property type="molecule type" value="Genomic_DNA"/>
</dbReference>
<evidence type="ECO:0000313" key="3">
    <source>
        <dbReference type="Proteomes" id="UP000194903"/>
    </source>
</evidence>
<dbReference type="RefSeq" id="WP_087017730.1">
    <property type="nucleotide sequence ID" value="NZ_CP178353.1"/>
</dbReference>
<protein>
    <recommendedName>
        <fullName evidence="1">DUF3846 domain-containing protein</fullName>
    </recommendedName>
</protein>
<evidence type="ECO:0000313" key="2">
    <source>
        <dbReference type="EMBL" id="OUM21612.1"/>
    </source>
</evidence>
<gene>
    <name evidence="2" type="ORF">CBW42_03350</name>
</gene>
<proteinExistence type="predicted"/>
<comment type="caution">
    <text evidence="2">The sequence shown here is derived from an EMBL/GenBank/DDBJ whole genome shotgun (WGS) entry which is preliminary data.</text>
</comment>
<keyword evidence="3" id="KW-1185">Reference proteome</keyword>
<reference evidence="2 3" key="1">
    <citation type="submission" date="2017-05" db="EMBL/GenBank/DDBJ databases">
        <title>Butyricicoccus porcorum sp. nov. a butyrate-producing bacterium from the swine intestinal tract.</title>
        <authorList>
            <person name="Trachsel J."/>
            <person name="Humphrey S."/>
            <person name="Allen H.K."/>
        </authorList>
    </citation>
    <scope>NUCLEOTIDE SEQUENCE [LARGE SCALE GENOMIC DNA]</scope>
    <source>
        <strain evidence="2">BB10</strain>
    </source>
</reference>
<name>A0A252F7B0_9FIRM</name>
<sequence length="105" mass="12012">MDVLNPYIIRALYVRPGEQPKEEFLNGTEAQMEDLVDGRIASIGVDEGICVIHNAFSDRLNMQENRSIYNETFYGPILVVGFDEFGNIISLSDDNFNYYENLLKL</sequence>
<dbReference type="Proteomes" id="UP000194903">
    <property type="component" value="Unassembled WGS sequence"/>
</dbReference>
<dbReference type="AlphaFoldDB" id="A0A252F7B0"/>